<dbReference type="InterPro" id="IPR027417">
    <property type="entry name" value="P-loop_NTPase"/>
</dbReference>
<protein>
    <submittedName>
        <fullName evidence="1">Uncharacterized protein</fullName>
    </submittedName>
</protein>
<dbReference type="Gene3D" id="3.40.50.300">
    <property type="entry name" value="P-loop containing nucleotide triphosphate hydrolases"/>
    <property type="match status" value="1"/>
</dbReference>
<dbReference type="SUPFAM" id="SSF52540">
    <property type="entry name" value="P-loop containing nucleoside triphosphate hydrolases"/>
    <property type="match status" value="1"/>
</dbReference>
<proteinExistence type="predicted"/>
<keyword evidence="2" id="KW-1185">Reference proteome</keyword>
<evidence type="ECO:0000313" key="2">
    <source>
        <dbReference type="Proteomes" id="UP000664169"/>
    </source>
</evidence>
<reference evidence="1" key="1">
    <citation type="submission" date="2021-03" db="EMBL/GenBank/DDBJ databases">
        <authorList>
            <person name="Tagirdzhanova G."/>
        </authorList>
    </citation>
    <scope>NUCLEOTIDE SEQUENCE</scope>
</reference>
<dbReference type="PANTHER" id="PTHR46082">
    <property type="entry name" value="ATP/GTP-BINDING PROTEIN-RELATED"/>
    <property type="match status" value="1"/>
</dbReference>
<dbReference type="GO" id="GO:0043531">
    <property type="term" value="F:ADP binding"/>
    <property type="evidence" value="ECO:0007669"/>
    <property type="project" value="InterPro"/>
</dbReference>
<gene>
    <name evidence="1" type="ORF">GOMPHAMPRED_007506</name>
</gene>
<dbReference type="Gene3D" id="1.25.40.10">
    <property type="entry name" value="Tetratricopeptide repeat domain"/>
    <property type="match status" value="1"/>
</dbReference>
<sequence>MPGMGNVDSATITAGLRTSFPAIEVAFVVGICGASPKNNLTQEDIVLGDCIVSTALIQLDFGRKFPEHFSRKTDVEDTLSRASPIIRAFLAKLQTPQTIKNLERGLVVHLKSLQQKEPKASYPDVTNVSKEQEHAQRIAMQLVERARLKNLEAGSSPRLHFGRYGSANNVLRSGVDRDRYATTDKILAFEMEAAGIWESLPTIIVKSACDYAGSHKSKEWQGYAAATAAAGLKAILEKWEISNTALKQVDDYNIPFNLDGVPMAKKFINRPREMLQLENVLLRNNGITRRRLFVLRGLGGIGKTQLAVNFMRSHQDAFSAVLWLNGASKDSLKQSIVQYASRITSISDTSRNYVTTGQGDIDNVVDEVINWLKLPGNNRWLMVFDNVDREFLASDPDPLSYDIKSYIPGVDHGSILITTRLTQLERLGESQEVKKVDDETAKAILSSWYDLSYNKRGSKDLLERLDGIPLAIVQAGSFLHESGVSIDTYLRLYDEQSVKVAEALHKSDTIPDYSNRSVWTTWNISYDAILTKDKHVANLLVLWSFLDRNDLWYGLFERALSNGSIRTTSTAEAMSHSLGDIADQELCFIKAMNLLRGYSLIERAEKTQGYMMHTVVHRWVYFYHGMKHSLDLGLLALKVIGYAVRKSTEHDYVGLQQRLLPHANACSDRILRDKEKTLQNQHCRDHFEQQVDLVDKEGTLYAIYNLGWLYFINDKLDEAGEMYQRALVGCKGLKRKTRSIDEAEKMYQRALAGLETENTLRPKTLFTLDTFKGLGVLYQQQGKFDVAEQRRMRALLPRDSIGDFSTVY</sequence>
<dbReference type="SUPFAM" id="SSF53167">
    <property type="entry name" value="Purine and uridine phosphorylases"/>
    <property type="match status" value="1"/>
</dbReference>
<accession>A0A8H3IB19</accession>
<dbReference type="AlphaFoldDB" id="A0A8H3IB19"/>
<dbReference type="PRINTS" id="PR00364">
    <property type="entry name" value="DISEASERSIST"/>
</dbReference>
<dbReference type="Gene3D" id="3.40.50.1580">
    <property type="entry name" value="Nucleoside phosphorylase domain"/>
    <property type="match status" value="1"/>
</dbReference>
<dbReference type="Proteomes" id="UP000664169">
    <property type="component" value="Unassembled WGS sequence"/>
</dbReference>
<dbReference type="InterPro" id="IPR035994">
    <property type="entry name" value="Nucleoside_phosphorylase_sf"/>
</dbReference>
<comment type="caution">
    <text evidence="1">The sequence shown here is derived from an EMBL/GenBank/DDBJ whole genome shotgun (WGS) entry which is preliminary data.</text>
</comment>
<dbReference type="OrthoDB" id="1658288at2759"/>
<organism evidence="1 2">
    <name type="scientific">Gomphillus americanus</name>
    <dbReference type="NCBI Taxonomy" id="1940652"/>
    <lineage>
        <taxon>Eukaryota</taxon>
        <taxon>Fungi</taxon>
        <taxon>Dikarya</taxon>
        <taxon>Ascomycota</taxon>
        <taxon>Pezizomycotina</taxon>
        <taxon>Lecanoromycetes</taxon>
        <taxon>OSLEUM clade</taxon>
        <taxon>Ostropomycetidae</taxon>
        <taxon>Ostropales</taxon>
        <taxon>Graphidaceae</taxon>
        <taxon>Gomphilloideae</taxon>
        <taxon>Gomphillus</taxon>
    </lineage>
</organism>
<dbReference type="InterPro" id="IPR053137">
    <property type="entry name" value="NLR-like"/>
</dbReference>
<dbReference type="GO" id="GO:0009116">
    <property type="term" value="P:nucleoside metabolic process"/>
    <property type="evidence" value="ECO:0007669"/>
    <property type="project" value="InterPro"/>
</dbReference>
<dbReference type="EMBL" id="CAJPDQ010000006">
    <property type="protein sequence ID" value="CAF9911738.1"/>
    <property type="molecule type" value="Genomic_DNA"/>
</dbReference>
<dbReference type="InterPro" id="IPR011990">
    <property type="entry name" value="TPR-like_helical_dom_sf"/>
</dbReference>
<name>A0A8H3IB19_9LECA</name>
<dbReference type="SUPFAM" id="SSF48452">
    <property type="entry name" value="TPR-like"/>
    <property type="match status" value="1"/>
</dbReference>
<dbReference type="PANTHER" id="PTHR46082:SF6">
    <property type="entry name" value="AAA+ ATPASE DOMAIN-CONTAINING PROTEIN-RELATED"/>
    <property type="match status" value="1"/>
</dbReference>
<evidence type="ECO:0000313" key="1">
    <source>
        <dbReference type="EMBL" id="CAF9911738.1"/>
    </source>
</evidence>
<dbReference type="GO" id="GO:0003824">
    <property type="term" value="F:catalytic activity"/>
    <property type="evidence" value="ECO:0007669"/>
    <property type="project" value="InterPro"/>
</dbReference>